<sequence>MNTRPWGNRIAAHALQAINRSPKGLPGPAAGTPSSIVIHATIECWVKWEFIIAGLYPSDHEIQFHLSPRDR</sequence>
<dbReference type="EMBL" id="JAZHOG010000003">
    <property type="protein sequence ID" value="MEJ8567039.1"/>
    <property type="molecule type" value="Genomic_DNA"/>
</dbReference>
<organism evidence="1 2">
    <name type="scientific">Elongatibacter sediminis</name>
    <dbReference type="NCBI Taxonomy" id="3119006"/>
    <lineage>
        <taxon>Bacteria</taxon>
        <taxon>Pseudomonadati</taxon>
        <taxon>Pseudomonadota</taxon>
        <taxon>Gammaproteobacteria</taxon>
        <taxon>Chromatiales</taxon>
        <taxon>Wenzhouxiangellaceae</taxon>
        <taxon>Elongatibacter</taxon>
    </lineage>
</organism>
<accession>A0AAW9RCE1</accession>
<reference evidence="1 2" key="1">
    <citation type="submission" date="2024-02" db="EMBL/GenBank/DDBJ databases">
        <title>A novel Wenzhouxiangellaceae bacterium, isolated from coastal sediments.</title>
        <authorList>
            <person name="Du Z.-J."/>
            <person name="Ye Y.-Q."/>
            <person name="Zhang X.-Y."/>
        </authorList>
    </citation>
    <scope>NUCLEOTIDE SEQUENCE [LARGE SCALE GENOMIC DNA]</scope>
    <source>
        <strain evidence="1 2">CH-27</strain>
    </source>
</reference>
<dbReference type="AlphaFoldDB" id="A0AAW9RCE1"/>
<protein>
    <submittedName>
        <fullName evidence="1">Uncharacterized protein</fullName>
    </submittedName>
</protein>
<comment type="caution">
    <text evidence="1">The sequence shown here is derived from an EMBL/GenBank/DDBJ whole genome shotgun (WGS) entry which is preliminary data.</text>
</comment>
<dbReference type="Proteomes" id="UP001359886">
    <property type="component" value="Unassembled WGS sequence"/>
</dbReference>
<name>A0AAW9RCE1_9GAMM</name>
<gene>
    <name evidence="1" type="ORF">V3330_05330</name>
</gene>
<keyword evidence="2" id="KW-1185">Reference proteome</keyword>
<proteinExistence type="predicted"/>
<evidence type="ECO:0000313" key="2">
    <source>
        <dbReference type="Proteomes" id="UP001359886"/>
    </source>
</evidence>
<dbReference type="RefSeq" id="WP_354694358.1">
    <property type="nucleotide sequence ID" value="NZ_JAZHOG010000003.1"/>
</dbReference>
<evidence type="ECO:0000313" key="1">
    <source>
        <dbReference type="EMBL" id="MEJ8567039.1"/>
    </source>
</evidence>